<protein>
    <submittedName>
        <fullName evidence="2">Methylmalonate-semialdehyde dehydrogenase</fullName>
    </submittedName>
</protein>
<evidence type="ECO:0000313" key="3">
    <source>
        <dbReference type="Proteomes" id="UP000054928"/>
    </source>
</evidence>
<dbReference type="SUPFAM" id="SSF53720">
    <property type="entry name" value="ALDH-like"/>
    <property type="match status" value="1"/>
</dbReference>
<dbReference type="AlphaFoldDB" id="A0A0P1AYC5"/>
<dbReference type="InterPro" id="IPR016161">
    <property type="entry name" value="Ald_DH/histidinol_DH"/>
</dbReference>
<organism evidence="2 3">
    <name type="scientific">Plasmopara halstedii</name>
    <name type="common">Downy mildew of sunflower</name>
    <dbReference type="NCBI Taxonomy" id="4781"/>
    <lineage>
        <taxon>Eukaryota</taxon>
        <taxon>Sar</taxon>
        <taxon>Stramenopiles</taxon>
        <taxon>Oomycota</taxon>
        <taxon>Peronosporomycetes</taxon>
        <taxon>Peronosporales</taxon>
        <taxon>Peronosporaceae</taxon>
        <taxon>Plasmopara</taxon>
    </lineage>
</organism>
<keyword evidence="3" id="KW-1185">Reference proteome</keyword>
<dbReference type="InterPro" id="IPR016163">
    <property type="entry name" value="Ald_DH_C"/>
</dbReference>
<dbReference type="InterPro" id="IPR016162">
    <property type="entry name" value="Ald_DH_N"/>
</dbReference>
<feature type="domain" description="Aldehyde dehydrogenase" evidence="1">
    <location>
        <begin position="2"/>
        <end position="244"/>
    </location>
</feature>
<proteinExistence type="predicted"/>
<dbReference type="Pfam" id="PF00171">
    <property type="entry name" value="Aldedh"/>
    <property type="match status" value="1"/>
</dbReference>
<dbReference type="GO" id="GO:0006210">
    <property type="term" value="P:thymine catabolic process"/>
    <property type="evidence" value="ECO:0007669"/>
    <property type="project" value="TreeGrafter"/>
</dbReference>
<name>A0A0P1AYC5_PLAHL</name>
<dbReference type="Gene3D" id="3.40.309.10">
    <property type="entry name" value="Aldehyde Dehydrogenase, Chain A, domain 2"/>
    <property type="match status" value="1"/>
</dbReference>
<dbReference type="GO" id="GO:0004491">
    <property type="term" value="F:methylmalonate-semialdehyde dehydrogenase (acylating, NAD) activity"/>
    <property type="evidence" value="ECO:0007669"/>
    <property type="project" value="InterPro"/>
</dbReference>
<evidence type="ECO:0000259" key="1">
    <source>
        <dbReference type="Pfam" id="PF00171"/>
    </source>
</evidence>
<accession>A0A0P1AYC5</accession>
<sequence length="323" mass="34822">MENGKNRTEALASVLKGNETLEYACSLPHLAQRHTLQMSRGITCQDVRDLLGVVACIVPFNFPIMVPMWTIPIALTMGNCVILKPSEKAPLTMTRAAELLHQAGVPKGGFQIINGSVGAVNSLCDHTKIVAVTFARSSHVAQLVARRCHALDKRVLAFGGAKNHLVALPDADIEMATKYIVISFAGCAGQRCMVASVLNIVGDCDALLAKIAEKSKELCRGTEASHVGALIDEISKSLKYISEAEGVKSLVDVRSWAKEAGKLFSDAFRAGMIGNNIRTPVHVSPLAVVACMTQQGNMDITRTNVNDRSEIKAEYLVKHLLAY</sequence>
<dbReference type="Gene3D" id="3.40.605.10">
    <property type="entry name" value="Aldehyde Dehydrogenase, Chain A, domain 1"/>
    <property type="match status" value="1"/>
</dbReference>
<evidence type="ECO:0000313" key="2">
    <source>
        <dbReference type="EMBL" id="CEG46271.1"/>
    </source>
</evidence>
<dbReference type="EMBL" id="CCYD01002047">
    <property type="protein sequence ID" value="CEG46271.1"/>
    <property type="molecule type" value="Genomic_DNA"/>
</dbReference>
<dbReference type="RefSeq" id="XP_024582640.1">
    <property type="nucleotide sequence ID" value="XM_024717108.1"/>
</dbReference>
<reference evidence="3" key="1">
    <citation type="submission" date="2014-09" db="EMBL/GenBank/DDBJ databases">
        <authorList>
            <person name="Sharma Rahul"/>
            <person name="Thines Marco"/>
        </authorList>
    </citation>
    <scope>NUCLEOTIDE SEQUENCE [LARGE SCALE GENOMIC DNA]</scope>
</reference>
<dbReference type="PANTHER" id="PTHR43866:SF4">
    <property type="entry name" value="MALONATE-SEMIALDEHYDE DEHYDROGENASE"/>
    <property type="match status" value="1"/>
</dbReference>
<dbReference type="GeneID" id="36397737"/>
<dbReference type="PANTHER" id="PTHR43866">
    <property type="entry name" value="MALONATE-SEMIALDEHYDE DEHYDROGENASE"/>
    <property type="match status" value="1"/>
</dbReference>
<dbReference type="Proteomes" id="UP000054928">
    <property type="component" value="Unassembled WGS sequence"/>
</dbReference>
<dbReference type="GO" id="GO:0006574">
    <property type="term" value="P:L-valine catabolic process"/>
    <property type="evidence" value="ECO:0007669"/>
    <property type="project" value="TreeGrafter"/>
</dbReference>
<dbReference type="InterPro" id="IPR015590">
    <property type="entry name" value="Aldehyde_DH_dom"/>
</dbReference>
<dbReference type="STRING" id="4781.A0A0P1AYC5"/>
<dbReference type="InterPro" id="IPR010061">
    <property type="entry name" value="MeMal-semiAld_DH"/>
</dbReference>
<dbReference type="OrthoDB" id="310895at2759"/>